<sequence length="144" mass="16549">MEYNDSKADNGTTLFETLLANGWERFNFGYDGPFPPYLRVGVGITLDGLVLQFQSFIRDRFFVTRTTVAMTVHLRGFREIKFTKEACEDAFGRAWAGSNGFPVGRWLQLRQFSVQQRLVWDPIDQRLVNVPLELLPMAGQILLK</sequence>
<keyword evidence="2" id="KW-1185">Reference proteome</keyword>
<accession>A0ABY2KRQ6</accession>
<dbReference type="RefSeq" id="WP_135428745.1">
    <property type="nucleotide sequence ID" value="NZ_RPEM01000001.1"/>
</dbReference>
<evidence type="ECO:0000313" key="1">
    <source>
        <dbReference type="EMBL" id="TGD45366.1"/>
    </source>
</evidence>
<gene>
    <name evidence="1" type="ORF">EEB11_02115</name>
</gene>
<comment type="caution">
    <text evidence="1">The sequence shown here is derived from an EMBL/GenBank/DDBJ whole genome shotgun (WGS) entry which is preliminary data.</text>
</comment>
<reference evidence="1 2" key="1">
    <citation type="submission" date="2018-11" db="EMBL/GenBank/DDBJ databases">
        <title>Tabrizicola sp. isolated from sediment of alpine lake.</title>
        <authorList>
            <person name="Liu Z."/>
        </authorList>
    </citation>
    <scope>NUCLEOTIDE SEQUENCE [LARGE SCALE GENOMIC DNA]</scope>
    <source>
        <strain evidence="1 2">DRYC-M-16</strain>
    </source>
</reference>
<name>A0ABY2KRQ6_9RHOB</name>
<evidence type="ECO:0000313" key="2">
    <source>
        <dbReference type="Proteomes" id="UP000297741"/>
    </source>
</evidence>
<proteinExistence type="predicted"/>
<organism evidence="1 2">
    <name type="scientific">Pseudotabrizicola sediminis</name>
    <dbReference type="NCBI Taxonomy" id="2486418"/>
    <lineage>
        <taxon>Bacteria</taxon>
        <taxon>Pseudomonadati</taxon>
        <taxon>Pseudomonadota</taxon>
        <taxon>Alphaproteobacteria</taxon>
        <taxon>Rhodobacterales</taxon>
        <taxon>Paracoccaceae</taxon>
        <taxon>Pseudotabrizicola</taxon>
    </lineage>
</organism>
<dbReference type="Proteomes" id="UP000297741">
    <property type="component" value="Unassembled WGS sequence"/>
</dbReference>
<protein>
    <submittedName>
        <fullName evidence="1">Uncharacterized protein</fullName>
    </submittedName>
</protein>
<dbReference type="EMBL" id="RPEM01000001">
    <property type="protein sequence ID" value="TGD45366.1"/>
    <property type="molecule type" value="Genomic_DNA"/>
</dbReference>